<keyword evidence="1" id="KW-0812">Transmembrane</keyword>
<dbReference type="WBParaSite" id="Hba_03150">
    <property type="protein sequence ID" value="Hba_03150"/>
    <property type="gene ID" value="Hba_03150"/>
</dbReference>
<feature type="transmembrane region" description="Helical" evidence="1">
    <location>
        <begin position="52"/>
        <end position="74"/>
    </location>
</feature>
<name>A0A1I7WE15_HETBA</name>
<evidence type="ECO:0000256" key="1">
    <source>
        <dbReference type="SAM" id="Phobius"/>
    </source>
</evidence>
<keyword evidence="1" id="KW-0472">Membrane</keyword>
<dbReference type="AlphaFoldDB" id="A0A1I7WE15"/>
<keyword evidence="2" id="KW-1185">Reference proteome</keyword>
<dbReference type="Proteomes" id="UP000095283">
    <property type="component" value="Unplaced"/>
</dbReference>
<reference evidence="3" key="1">
    <citation type="submission" date="2016-11" db="UniProtKB">
        <authorList>
            <consortium name="WormBaseParasite"/>
        </authorList>
    </citation>
    <scope>IDENTIFICATION</scope>
</reference>
<protein>
    <submittedName>
        <fullName evidence="3">Ovule protein</fullName>
    </submittedName>
</protein>
<organism evidence="2 3">
    <name type="scientific">Heterorhabditis bacteriophora</name>
    <name type="common">Entomopathogenic nematode worm</name>
    <dbReference type="NCBI Taxonomy" id="37862"/>
    <lineage>
        <taxon>Eukaryota</taxon>
        <taxon>Metazoa</taxon>
        <taxon>Ecdysozoa</taxon>
        <taxon>Nematoda</taxon>
        <taxon>Chromadorea</taxon>
        <taxon>Rhabditida</taxon>
        <taxon>Rhabditina</taxon>
        <taxon>Rhabditomorpha</taxon>
        <taxon>Strongyloidea</taxon>
        <taxon>Heterorhabditidae</taxon>
        <taxon>Heterorhabditis</taxon>
    </lineage>
</organism>
<evidence type="ECO:0000313" key="3">
    <source>
        <dbReference type="WBParaSite" id="Hba_03150"/>
    </source>
</evidence>
<sequence>MIRACANIRLSRMYQINYLSSVSPMFKFIVTKALHYPYSYRINEKEPTDKNALMICGSLQFAIVCLYRSLVLFINLK</sequence>
<accession>A0A1I7WE15</accession>
<proteinExistence type="predicted"/>
<evidence type="ECO:0000313" key="2">
    <source>
        <dbReference type="Proteomes" id="UP000095283"/>
    </source>
</evidence>
<keyword evidence="1" id="KW-1133">Transmembrane helix</keyword>